<sequence length="369" mass="39410">MRVSLTAVALSLIAAVASSVPGAQAAEDKVLNVYNWSDYIAPDTLEKFTAQTGIKVNYDVYDSNEVLQAKLQAGKSGYDVVFPSASPFLANQIKAGIYQKLDRTKLSNYGNLDAQVMVTLGRSADPGNLYAIPYAISASGYAYNVDKVAKAAPGMPLDSWSALFDPAQVSKLKGCGVSLLDAPTEVFPAALVYLGKNGASLESADLKAAAEAVTKIRPSIKYFHSSKFINDLANGDICMAHGYVGDLVQARNRAAEAGKGVKVKVVIPKEGAVVNIDSMVIPADAPHPDNAHKFIDFLMKPEVAAGFTNTTGYANPISGSKHLVNKDIQSDPVIFPPEAVVAKEFQVPPAEMAKERERTRLWTTVKTGR</sequence>
<dbReference type="PRINTS" id="PR00909">
    <property type="entry name" value="SPERMDNBNDNG"/>
</dbReference>
<keyword evidence="8" id="KW-1185">Reference proteome</keyword>
<comment type="similarity">
    <text evidence="5">Belongs to the bacterial solute-binding protein PotD/PotF family.</text>
</comment>
<reference evidence="7 8" key="1">
    <citation type="submission" date="2015-01" db="EMBL/GenBank/DDBJ databases">
        <title>Genome Sequence of Magnetospirillum magnetotacticum Strain MS-1.</title>
        <authorList>
            <person name="Marinov G.K."/>
            <person name="Smalley M.D."/>
            <person name="DeSalvo G."/>
        </authorList>
    </citation>
    <scope>NUCLEOTIDE SEQUENCE [LARGE SCALE GENOMIC DNA]</scope>
    <source>
        <strain evidence="7 8">MS-1</strain>
    </source>
</reference>
<dbReference type="GO" id="GO:0042597">
    <property type="term" value="C:periplasmic space"/>
    <property type="evidence" value="ECO:0007669"/>
    <property type="project" value="UniProtKB-SubCell"/>
</dbReference>
<dbReference type="PANTHER" id="PTHR30222:SF12">
    <property type="entry name" value="NORSPERMIDINE SENSOR"/>
    <property type="match status" value="1"/>
</dbReference>
<evidence type="ECO:0000256" key="5">
    <source>
        <dbReference type="PIRNR" id="PIRNR019574"/>
    </source>
</evidence>
<dbReference type="RefSeq" id="WP_041041352.1">
    <property type="nucleotide sequence ID" value="NZ_JXSL01000027.1"/>
</dbReference>
<proteinExistence type="inferred from homology"/>
<dbReference type="GO" id="GO:0019808">
    <property type="term" value="F:polyamine binding"/>
    <property type="evidence" value="ECO:0007669"/>
    <property type="project" value="InterPro"/>
</dbReference>
<evidence type="ECO:0000256" key="1">
    <source>
        <dbReference type="ARBA" id="ARBA00004418"/>
    </source>
</evidence>
<keyword evidence="2 5" id="KW-0813">Transport</keyword>
<dbReference type="Pfam" id="PF13416">
    <property type="entry name" value="SBP_bac_8"/>
    <property type="match status" value="1"/>
</dbReference>
<dbReference type="Proteomes" id="UP000031971">
    <property type="component" value="Unassembled WGS sequence"/>
</dbReference>
<dbReference type="EMBL" id="JXSL01000027">
    <property type="protein sequence ID" value="KIL99062.1"/>
    <property type="molecule type" value="Genomic_DNA"/>
</dbReference>
<comment type="function">
    <text evidence="5">Required for the activity of the bacterial periplasmic transport system of putrescine.</text>
</comment>
<evidence type="ECO:0000256" key="6">
    <source>
        <dbReference type="SAM" id="SignalP"/>
    </source>
</evidence>
<organism evidence="7 8">
    <name type="scientific">Paramagnetospirillum magnetotacticum MS-1</name>
    <dbReference type="NCBI Taxonomy" id="272627"/>
    <lineage>
        <taxon>Bacteria</taxon>
        <taxon>Pseudomonadati</taxon>
        <taxon>Pseudomonadota</taxon>
        <taxon>Alphaproteobacteria</taxon>
        <taxon>Rhodospirillales</taxon>
        <taxon>Magnetospirillaceae</taxon>
        <taxon>Paramagnetospirillum</taxon>
    </lineage>
</organism>
<dbReference type="PIRSF" id="PIRSF019574">
    <property type="entry name" value="Periplasmic_polyamine_BP"/>
    <property type="match status" value="1"/>
</dbReference>
<feature type="chain" id="PRO_5002156411" description="Putrescine-binding periplasmic protein" evidence="6">
    <location>
        <begin position="26"/>
        <end position="369"/>
    </location>
</feature>
<accession>A0A0C2UC35</accession>
<dbReference type="OrthoDB" id="9769319at2"/>
<dbReference type="InterPro" id="IPR006059">
    <property type="entry name" value="SBP"/>
</dbReference>
<dbReference type="SUPFAM" id="SSF53850">
    <property type="entry name" value="Periplasmic binding protein-like II"/>
    <property type="match status" value="1"/>
</dbReference>
<dbReference type="PANTHER" id="PTHR30222">
    <property type="entry name" value="SPERMIDINE/PUTRESCINE-BINDING PERIPLASMIC PROTEIN"/>
    <property type="match status" value="1"/>
</dbReference>
<dbReference type="Gene3D" id="3.40.190.10">
    <property type="entry name" value="Periplasmic binding protein-like II"/>
    <property type="match status" value="2"/>
</dbReference>
<evidence type="ECO:0000313" key="7">
    <source>
        <dbReference type="EMBL" id="KIL99062.1"/>
    </source>
</evidence>
<protein>
    <recommendedName>
        <fullName evidence="5">Putrescine-binding periplasmic protein</fullName>
    </recommendedName>
</protein>
<evidence type="ECO:0000256" key="2">
    <source>
        <dbReference type="ARBA" id="ARBA00022448"/>
    </source>
</evidence>
<evidence type="ECO:0000256" key="3">
    <source>
        <dbReference type="ARBA" id="ARBA00022729"/>
    </source>
</evidence>
<dbReference type="GO" id="GO:0015846">
    <property type="term" value="P:polyamine transport"/>
    <property type="evidence" value="ECO:0007669"/>
    <property type="project" value="InterPro"/>
</dbReference>
<dbReference type="STRING" id="272627.CCC_02512"/>
<evidence type="ECO:0000313" key="8">
    <source>
        <dbReference type="Proteomes" id="UP000031971"/>
    </source>
</evidence>
<feature type="signal peptide" evidence="6">
    <location>
        <begin position="1"/>
        <end position="25"/>
    </location>
</feature>
<name>A0A0C2UC35_PARME</name>
<comment type="subcellular location">
    <subcellularLocation>
        <location evidence="1 5">Periplasm</location>
    </subcellularLocation>
</comment>
<dbReference type="CDD" id="cd13659">
    <property type="entry name" value="PBP2_PotF"/>
    <property type="match status" value="1"/>
</dbReference>
<keyword evidence="3 6" id="KW-0732">Signal</keyword>
<comment type="caution">
    <text evidence="7">The sequence shown here is derived from an EMBL/GenBank/DDBJ whole genome shotgun (WGS) entry which is preliminary data.</text>
</comment>
<evidence type="ECO:0000256" key="4">
    <source>
        <dbReference type="ARBA" id="ARBA00022764"/>
    </source>
</evidence>
<gene>
    <name evidence="7" type="ORF">CCC_02512</name>
</gene>
<keyword evidence="4 5" id="KW-0574">Periplasm</keyword>
<dbReference type="InterPro" id="IPR001188">
    <property type="entry name" value="Sperm_putr-bd"/>
</dbReference>
<dbReference type="AlphaFoldDB" id="A0A0C2UC35"/>